<protein>
    <recommendedName>
        <fullName evidence="1">Putative restriction endonuclease domain-containing protein</fullName>
    </recommendedName>
</protein>
<gene>
    <name evidence="2" type="ORF">NIES806_30020</name>
</gene>
<dbReference type="OrthoDB" id="509866at2"/>
<evidence type="ECO:0000313" key="2">
    <source>
        <dbReference type="EMBL" id="BAZ86786.1"/>
    </source>
</evidence>
<keyword evidence="3" id="KW-1185">Reference proteome</keyword>
<dbReference type="Pfam" id="PF05685">
    <property type="entry name" value="Uma2"/>
    <property type="match status" value="1"/>
</dbReference>
<evidence type="ECO:0000259" key="1">
    <source>
        <dbReference type="Pfam" id="PF05685"/>
    </source>
</evidence>
<dbReference type="SUPFAM" id="SSF52980">
    <property type="entry name" value="Restriction endonuclease-like"/>
    <property type="match status" value="1"/>
</dbReference>
<dbReference type="Gene3D" id="3.90.1570.10">
    <property type="entry name" value="tt1808, chain A"/>
    <property type="match status" value="1"/>
</dbReference>
<organism evidence="2 3">
    <name type="scientific">Dolichospermum compactum NIES-806</name>
    <dbReference type="NCBI Taxonomy" id="1973481"/>
    <lineage>
        <taxon>Bacteria</taxon>
        <taxon>Bacillati</taxon>
        <taxon>Cyanobacteriota</taxon>
        <taxon>Cyanophyceae</taxon>
        <taxon>Nostocales</taxon>
        <taxon>Aphanizomenonaceae</taxon>
        <taxon>Dolichospermum</taxon>
        <taxon>Dolichospermum compactum</taxon>
    </lineage>
</organism>
<dbReference type="KEGG" id="dcm:NIES806_30020"/>
<dbReference type="InterPro" id="IPR012296">
    <property type="entry name" value="Nuclease_put_TT1808"/>
</dbReference>
<accession>A0A1Z4V5G2</accession>
<dbReference type="InterPro" id="IPR008538">
    <property type="entry name" value="Uma2"/>
</dbReference>
<reference evidence="2 3" key="1">
    <citation type="submission" date="2017-06" db="EMBL/GenBank/DDBJ databases">
        <title>Genome sequencing of cyanobaciteial culture collection at National Institute for Environmental Studies (NIES).</title>
        <authorList>
            <person name="Hirose Y."/>
            <person name="Shimura Y."/>
            <person name="Fujisawa T."/>
            <person name="Nakamura Y."/>
            <person name="Kawachi M."/>
        </authorList>
    </citation>
    <scope>NUCLEOTIDE SEQUENCE [LARGE SCALE GENOMIC DNA]</scope>
    <source>
        <strain evidence="2 3">NIES-806</strain>
    </source>
</reference>
<dbReference type="PANTHER" id="PTHR35400:SF1">
    <property type="entry name" value="SLR1083 PROTEIN"/>
    <property type="match status" value="1"/>
</dbReference>
<dbReference type="Proteomes" id="UP000218702">
    <property type="component" value="Chromosome"/>
</dbReference>
<name>A0A1Z4V5G2_9CYAN</name>
<dbReference type="AlphaFoldDB" id="A0A1Z4V5G2"/>
<evidence type="ECO:0000313" key="3">
    <source>
        <dbReference type="Proteomes" id="UP000218702"/>
    </source>
</evidence>
<sequence length="193" mass="22255">MTLATAKRFTITEYHRLADLDFFTEDDRVELIKGEIIKMAAKGRPHSTYNRRLIRELTTLLGNLATLQAQDPIYIAPNSEPEPDIAILRNRTDDYFLNHPTSSDIFLIIEVADSSLKYDQEVKLPLYSEAGISDYWIFNLIAYYLECYSDPYQDLQGKFGYRHKSIILPNESVKLPSFPELILDLTKVFPGKN</sequence>
<feature type="domain" description="Putative restriction endonuclease" evidence="1">
    <location>
        <begin position="13"/>
        <end position="185"/>
    </location>
</feature>
<dbReference type="RefSeq" id="WP_096668444.1">
    <property type="nucleotide sequence ID" value="NZ_AP018316.1"/>
</dbReference>
<dbReference type="CDD" id="cd06260">
    <property type="entry name" value="DUF820-like"/>
    <property type="match status" value="1"/>
</dbReference>
<proteinExistence type="predicted"/>
<dbReference type="PANTHER" id="PTHR35400">
    <property type="entry name" value="SLR1083 PROTEIN"/>
    <property type="match status" value="1"/>
</dbReference>
<dbReference type="InterPro" id="IPR011335">
    <property type="entry name" value="Restrct_endonuc-II-like"/>
</dbReference>
<dbReference type="EMBL" id="AP018316">
    <property type="protein sequence ID" value="BAZ86786.1"/>
    <property type="molecule type" value="Genomic_DNA"/>
</dbReference>